<organism evidence="2">
    <name type="scientific">marine sediment metagenome</name>
    <dbReference type="NCBI Taxonomy" id="412755"/>
    <lineage>
        <taxon>unclassified sequences</taxon>
        <taxon>metagenomes</taxon>
        <taxon>ecological metagenomes</taxon>
    </lineage>
</organism>
<comment type="caution">
    <text evidence="2">The sequence shown here is derived from an EMBL/GenBank/DDBJ whole genome shotgun (WGS) entry which is preliminary data.</text>
</comment>
<gene>
    <name evidence="2" type="ORF">S01H1_16243</name>
</gene>
<reference evidence="2" key="1">
    <citation type="journal article" date="2014" name="Front. Microbiol.">
        <title>High frequency of phylogenetically diverse reductive dehalogenase-homologous genes in deep subseafloor sedimentary metagenomes.</title>
        <authorList>
            <person name="Kawai M."/>
            <person name="Futagami T."/>
            <person name="Toyoda A."/>
            <person name="Takaki Y."/>
            <person name="Nishi S."/>
            <person name="Hori S."/>
            <person name="Arai W."/>
            <person name="Tsubouchi T."/>
            <person name="Morono Y."/>
            <person name="Uchiyama I."/>
            <person name="Ito T."/>
            <person name="Fujiyama A."/>
            <person name="Inagaki F."/>
            <person name="Takami H."/>
        </authorList>
    </citation>
    <scope>NUCLEOTIDE SEQUENCE</scope>
    <source>
        <strain evidence="2">Expedition CK06-06</strain>
    </source>
</reference>
<dbReference type="EMBL" id="BARS01008529">
    <property type="protein sequence ID" value="GAF80114.1"/>
    <property type="molecule type" value="Genomic_DNA"/>
</dbReference>
<feature type="compositionally biased region" description="Basic and acidic residues" evidence="1">
    <location>
        <begin position="1"/>
        <end position="11"/>
    </location>
</feature>
<evidence type="ECO:0000256" key="1">
    <source>
        <dbReference type="SAM" id="MobiDB-lite"/>
    </source>
</evidence>
<name>X0SGH2_9ZZZZ</name>
<dbReference type="AlphaFoldDB" id="X0SGH2"/>
<evidence type="ECO:0000313" key="2">
    <source>
        <dbReference type="EMBL" id="GAF80114.1"/>
    </source>
</evidence>
<protein>
    <submittedName>
        <fullName evidence="2">Uncharacterized protein</fullName>
    </submittedName>
</protein>
<sequence length="66" mass="7237">MENGTDTERHGSRGNTMSALGQEQTFEQALLMSDLPPKADVLTKELLDLYPATDARSGGIFRLGQR</sequence>
<accession>X0SGH2</accession>
<proteinExistence type="predicted"/>
<feature type="region of interest" description="Disordered" evidence="1">
    <location>
        <begin position="1"/>
        <end position="20"/>
    </location>
</feature>